<sequence length="172" mass="19753">MPALASAKADDFDTLWQTIYRVTRNAGFKPDRQDYRLGIFTSLPLVSAQLLEPWRFDTGSFFGRMESSLATIRRTVRWDVTRDESGAFVASPKVLIERYSVIEHRVTFSAQYQEIFALTREEQRNQRLQALDPAAFAAEPVPAAYWYAIGRDEGLEQRLSKDVEQRATVAER</sequence>
<dbReference type="AlphaFoldDB" id="A0A7M2WSD8"/>
<gene>
    <name evidence="1" type="ORF">IPV69_17735</name>
</gene>
<name>A0A7M2WSD8_9BACT</name>
<protein>
    <submittedName>
        <fullName evidence="1">Uncharacterized protein</fullName>
    </submittedName>
</protein>
<dbReference type="Proteomes" id="UP000593765">
    <property type="component" value="Chromosome"/>
</dbReference>
<organism evidence="1 2">
    <name type="scientific">Humisphaera borealis</name>
    <dbReference type="NCBI Taxonomy" id="2807512"/>
    <lineage>
        <taxon>Bacteria</taxon>
        <taxon>Pseudomonadati</taxon>
        <taxon>Planctomycetota</taxon>
        <taxon>Phycisphaerae</taxon>
        <taxon>Tepidisphaerales</taxon>
        <taxon>Tepidisphaeraceae</taxon>
        <taxon>Humisphaera</taxon>
    </lineage>
</organism>
<accession>A0A7M2WSD8</accession>
<proteinExistence type="predicted"/>
<dbReference type="RefSeq" id="WP_206291060.1">
    <property type="nucleotide sequence ID" value="NZ_CP063458.1"/>
</dbReference>
<evidence type="ECO:0000313" key="1">
    <source>
        <dbReference type="EMBL" id="QOV88092.1"/>
    </source>
</evidence>
<keyword evidence="2" id="KW-1185">Reference proteome</keyword>
<reference evidence="1 2" key="1">
    <citation type="submission" date="2020-10" db="EMBL/GenBank/DDBJ databases">
        <title>Wide distribution of Phycisphaera-like planctomycetes from WD2101 soil group in peatlands and genome analysis of the first cultivated representative.</title>
        <authorList>
            <person name="Dedysh S.N."/>
            <person name="Beletsky A.V."/>
            <person name="Ivanova A."/>
            <person name="Kulichevskaya I.S."/>
            <person name="Suzina N.E."/>
            <person name="Philippov D.A."/>
            <person name="Rakitin A.L."/>
            <person name="Mardanov A.V."/>
            <person name="Ravin N.V."/>
        </authorList>
    </citation>
    <scope>NUCLEOTIDE SEQUENCE [LARGE SCALE GENOMIC DNA]</scope>
    <source>
        <strain evidence="1 2">M1803</strain>
    </source>
</reference>
<dbReference type="EMBL" id="CP063458">
    <property type="protein sequence ID" value="QOV88092.1"/>
    <property type="molecule type" value="Genomic_DNA"/>
</dbReference>
<dbReference type="KEGG" id="hbs:IPV69_17735"/>
<evidence type="ECO:0000313" key="2">
    <source>
        <dbReference type="Proteomes" id="UP000593765"/>
    </source>
</evidence>